<feature type="compositionally biased region" description="Polar residues" evidence="2">
    <location>
        <begin position="535"/>
        <end position="560"/>
    </location>
</feature>
<dbReference type="RefSeq" id="WP_093172595.1">
    <property type="nucleotide sequence ID" value="NZ_FNCN01000022.1"/>
</dbReference>
<evidence type="ECO:0000256" key="2">
    <source>
        <dbReference type="SAM" id="MobiDB-lite"/>
    </source>
</evidence>
<evidence type="ECO:0000313" key="6">
    <source>
        <dbReference type="Proteomes" id="UP000198923"/>
    </source>
</evidence>
<gene>
    <name evidence="5" type="ORF">SAMN05421505_12227</name>
</gene>
<dbReference type="Gene3D" id="2.130.10.130">
    <property type="entry name" value="Integrin alpha, N-terminal"/>
    <property type="match status" value="2"/>
</dbReference>
<accession>A0A1G8F2Q5</accession>
<feature type="signal peptide" evidence="3">
    <location>
        <begin position="1"/>
        <end position="21"/>
    </location>
</feature>
<reference evidence="5 6" key="1">
    <citation type="submission" date="2016-10" db="EMBL/GenBank/DDBJ databases">
        <authorList>
            <person name="de Groot N.N."/>
        </authorList>
    </citation>
    <scope>NUCLEOTIDE SEQUENCE [LARGE SCALE GENOMIC DNA]</scope>
    <source>
        <strain evidence="5 6">CPCC 201354</strain>
    </source>
</reference>
<feature type="chain" id="PRO_5039448661" evidence="3">
    <location>
        <begin position="22"/>
        <end position="651"/>
    </location>
</feature>
<feature type="region of interest" description="Disordered" evidence="2">
    <location>
        <begin position="535"/>
        <end position="565"/>
    </location>
</feature>
<dbReference type="OrthoDB" id="9816120at2"/>
<dbReference type="InterPro" id="IPR027039">
    <property type="entry name" value="Crtac1"/>
</dbReference>
<dbReference type="AlphaFoldDB" id="A0A1G8F2Q5"/>
<protein>
    <submittedName>
        <fullName evidence="5">Repeat domain-containing protein</fullName>
    </submittedName>
</protein>
<feature type="domain" description="ASPIC/UnbV" evidence="4">
    <location>
        <begin position="566"/>
        <end position="620"/>
    </location>
</feature>
<name>A0A1G8F2Q5_9ACTN</name>
<dbReference type="Proteomes" id="UP000198923">
    <property type="component" value="Unassembled WGS sequence"/>
</dbReference>
<keyword evidence="1 3" id="KW-0732">Signal</keyword>
<dbReference type="STRING" id="504805.SAMN05421505_12227"/>
<sequence length="651" mass="68991">MRARRHAAGALAVAVSVGAWSLTGLPDVSNAAEVAQRFSFSAEPLGPADAPGDPKVRPVAPAYSRISGWISSVGAGVALFDADGTTVSDDVCLVDPRHDTVTVSPAPGTAERYAAFTLAAPERKPYEAPMGCLPADLNEDGWQDVVVYYWGRSPALFLRLPKVGPSAAAYQYRSLAAEPEVWNTNAATMGDYDGDGRLDLVFGNYFPEGARVLDPTGNHGDVIMNDSMSNASNGGRDRLFRGLGDGRFEEVGNAFAAGVANGWTLAMGTQDLDSDGRPDLYIANDFGPDKLLMNVSSPGRIAFNETKGTRHLTTPKSKVVGSDSFKGMGVAFADLNRDQAPDILVSNITEPYALQESNFAFMSKPGGMHGGHAPFDDRSEELGLSRTGWTWDVKAADFDNDGDDEIMHATGFVRGRVNRWAQLQEAAMSNDLILGHPTLWPNFKPGDDLSGRDVNSFFARDGKDPNGRYTDVAAAAGVGTDAVSRAFAVGDVDDDGRLDFAVANQWGRSVLFRNTGPSAPFVGLRLRLPAGGCVTAQSSTAQPGTAQPGTAQPDTAQPGENRTRPAIGATATLKLPDGTSRTRQLYPANGHNGVSAPDLMFGLGEHATAEPFALTLSWRDACGVARTTSTSITPGWHQVLLTGDGRAVEIR</sequence>
<evidence type="ECO:0000259" key="4">
    <source>
        <dbReference type="Pfam" id="PF07593"/>
    </source>
</evidence>
<dbReference type="InterPro" id="IPR011519">
    <property type="entry name" value="UnbV_ASPIC"/>
</dbReference>
<organism evidence="5 6">
    <name type="scientific">Sinosporangium album</name>
    <dbReference type="NCBI Taxonomy" id="504805"/>
    <lineage>
        <taxon>Bacteria</taxon>
        <taxon>Bacillati</taxon>
        <taxon>Actinomycetota</taxon>
        <taxon>Actinomycetes</taxon>
        <taxon>Streptosporangiales</taxon>
        <taxon>Streptosporangiaceae</taxon>
        <taxon>Sinosporangium</taxon>
    </lineage>
</organism>
<evidence type="ECO:0000256" key="3">
    <source>
        <dbReference type="SAM" id="SignalP"/>
    </source>
</evidence>
<dbReference type="Pfam" id="PF13517">
    <property type="entry name" value="FG-GAP_3"/>
    <property type="match status" value="1"/>
</dbReference>
<evidence type="ECO:0000313" key="5">
    <source>
        <dbReference type="EMBL" id="SDH76425.1"/>
    </source>
</evidence>
<proteinExistence type="predicted"/>
<dbReference type="PANTHER" id="PTHR16026:SF0">
    <property type="entry name" value="CARTILAGE ACIDIC PROTEIN 1"/>
    <property type="match status" value="1"/>
</dbReference>
<dbReference type="InterPro" id="IPR013517">
    <property type="entry name" value="FG-GAP"/>
</dbReference>
<dbReference type="InterPro" id="IPR028994">
    <property type="entry name" value="Integrin_alpha_N"/>
</dbReference>
<dbReference type="PANTHER" id="PTHR16026">
    <property type="entry name" value="CARTILAGE ACIDIC PROTEIN 1"/>
    <property type="match status" value="1"/>
</dbReference>
<dbReference type="EMBL" id="FNCN01000022">
    <property type="protein sequence ID" value="SDH76425.1"/>
    <property type="molecule type" value="Genomic_DNA"/>
</dbReference>
<dbReference type="Pfam" id="PF07593">
    <property type="entry name" value="UnbV_ASPIC"/>
    <property type="match status" value="1"/>
</dbReference>
<evidence type="ECO:0000256" key="1">
    <source>
        <dbReference type="ARBA" id="ARBA00022729"/>
    </source>
</evidence>
<dbReference type="SUPFAM" id="SSF69318">
    <property type="entry name" value="Integrin alpha N-terminal domain"/>
    <property type="match status" value="1"/>
</dbReference>
<keyword evidence="6" id="KW-1185">Reference proteome</keyword>